<sequence length="239" mass="23932">MRRTITTAMATMALGLGFAPVARAEESPALRVYPDSLRPGAVFGTGISGGCDTYSDVTSPGFAAPVSLVAVGGDRNNLWGNGAASSTPGEYMATATCDGTTLRTTFTVQPHPAPAWWLNPVEVEPGGEISAGSDTITGCPGGPTGPVTSPGFAAPLQFTEGGNFGRFSGHTTAGSVPGTYTATLRCASTPVVGTIEFTILGTPPGNGTLPAKHPSPTHQRTSVVPVGAPETGGGSTAGR</sequence>
<evidence type="ECO:0000313" key="3">
    <source>
        <dbReference type="EMBL" id="MBB4683305.1"/>
    </source>
</evidence>
<reference evidence="3 4" key="1">
    <citation type="submission" date="2020-08" db="EMBL/GenBank/DDBJ databases">
        <title>Sequencing the genomes of 1000 actinobacteria strains.</title>
        <authorList>
            <person name="Klenk H.-P."/>
        </authorList>
    </citation>
    <scope>NUCLEOTIDE SEQUENCE [LARGE SCALE GENOMIC DNA]</scope>
    <source>
        <strain evidence="3 4">DSM 45859</strain>
    </source>
</reference>
<evidence type="ECO:0008006" key="5">
    <source>
        <dbReference type="Google" id="ProtNLM"/>
    </source>
</evidence>
<protein>
    <recommendedName>
        <fullName evidence="5">Ig-like domain-containing protein</fullName>
    </recommendedName>
</protein>
<comment type="caution">
    <text evidence="3">The sequence shown here is derived from an EMBL/GenBank/DDBJ whole genome shotgun (WGS) entry which is preliminary data.</text>
</comment>
<dbReference type="EMBL" id="JACHMG010000001">
    <property type="protein sequence ID" value="MBB4683305.1"/>
    <property type="molecule type" value="Genomic_DNA"/>
</dbReference>
<feature type="compositionally biased region" description="Gly residues" evidence="1">
    <location>
        <begin position="230"/>
        <end position="239"/>
    </location>
</feature>
<evidence type="ECO:0000256" key="2">
    <source>
        <dbReference type="SAM" id="SignalP"/>
    </source>
</evidence>
<dbReference type="RefSeq" id="WP_184777719.1">
    <property type="nucleotide sequence ID" value="NZ_JACHMG010000001.1"/>
</dbReference>
<evidence type="ECO:0000256" key="1">
    <source>
        <dbReference type="SAM" id="MobiDB-lite"/>
    </source>
</evidence>
<proteinExistence type="predicted"/>
<feature type="signal peptide" evidence="2">
    <location>
        <begin position="1"/>
        <end position="24"/>
    </location>
</feature>
<keyword evidence="4" id="KW-1185">Reference proteome</keyword>
<keyword evidence="2" id="KW-0732">Signal</keyword>
<organism evidence="3 4">
    <name type="scientific">Amycolatopsis jiangsuensis</name>
    <dbReference type="NCBI Taxonomy" id="1181879"/>
    <lineage>
        <taxon>Bacteria</taxon>
        <taxon>Bacillati</taxon>
        <taxon>Actinomycetota</taxon>
        <taxon>Actinomycetes</taxon>
        <taxon>Pseudonocardiales</taxon>
        <taxon>Pseudonocardiaceae</taxon>
        <taxon>Amycolatopsis</taxon>
    </lineage>
</organism>
<accession>A0A840IPC8</accession>
<feature type="region of interest" description="Disordered" evidence="1">
    <location>
        <begin position="203"/>
        <end position="239"/>
    </location>
</feature>
<dbReference type="AlphaFoldDB" id="A0A840IPC8"/>
<dbReference type="Proteomes" id="UP000581769">
    <property type="component" value="Unassembled WGS sequence"/>
</dbReference>
<feature type="chain" id="PRO_5032402390" description="Ig-like domain-containing protein" evidence="2">
    <location>
        <begin position="25"/>
        <end position="239"/>
    </location>
</feature>
<gene>
    <name evidence="3" type="ORF">BJY18_000790</name>
</gene>
<name>A0A840IPC8_9PSEU</name>
<evidence type="ECO:0000313" key="4">
    <source>
        <dbReference type="Proteomes" id="UP000581769"/>
    </source>
</evidence>